<dbReference type="InterPro" id="IPR013517">
    <property type="entry name" value="FG-GAP"/>
</dbReference>
<keyword evidence="1" id="KW-0732">Signal</keyword>
<comment type="caution">
    <text evidence="2">The sequence shown here is derived from an EMBL/GenBank/DDBJ whole genome shotgun (WGS) entry which is preliminary data.</text>
</comment>
<dbReference type="Proteomes" id="UP000697998">
    <property type="component" value="Unassembled WGS sequence"/>
</dbReference>
<gene>
    <name evidence="2" type="ORF">IPJ27_08965</name>
</gene>
<dbReference type="AlphaFoldDB" id="A0A935Q0S3"/>
<dbReference type="Gene3D" id="2.130.10.130">
    <property type="entry name" value="Integrin alpha, N-terminal"/>
    <property type="match status" value="1"/>
</dbReference>
<evidence type="ECO:0000256" key="1">
    <source>
        <dbReference type="ARBA" id="ARBA00022729"/>
    </source>
</evidence>
<dbReference type="Pfam" id="PF01839">
    <property type="entry name" value="FG-GAP"/>
    <property type="match status" value="1"/>
</dbReference>
<evidence type="ECO:0000313" key="2">
    <source>
        <dbReference type="EMBL" id="MBK7674880.1"/>
    </source>
</evidence>
<sequence length="103" mass="9894">MPAIELANIAAGIGGFVINGLASSGNQRVAGAGDVNGDGLADLILGAPIRNTGGNSCVFFGKTSRGAIDLAAIASGSGGFVINGKCAGDWSGPTVVAGLYALS</sequence>
<dbReference type="InterPro" id="IPR028994">
    <property type="entry name" value="Integrin_alpha_N"/>
</dbReference>
<organism evidence="2 3">
    <name type="scientific">Candidatus Accumulibacter proximus</name>
    <dbReference type="NCBI Taxonomy" id="2954385"/>
    <lineage>
        <taxon>Bacteria</taxon>
        <taxon>Pseudomonadati</taxon>
        <taxon>Pseudomonadota</taxon>
        <taxon>Betaproteobacteria</taxon>
        <taxon>Candidatus Accumulibacter</taxon>
    </lineage>
</organism>
<accession>A0A935Q0S3</accession>
<dbReference type="EMBL" id="JADJMH010000006">
    <property type="protein sequence ID" value="MBK7674880.1"/>
    <property type="molecule type" value="Genomic_DNA"/>
</dbReference>
<name>A0A935Q0S3_9PROT</name>
<evidence type="ECO:0000313" key="3">
    <source>
        <dbReference type="Proteomes" id="UP000697998"/>
    </source>
</evidence>
<reference evidence="2 3" key="1">
    <citation type="submission" date="2020-10" db="EMBL/GenBank/DDBJ databases">
        <title>Connecting structure to function with the recovery of over 1000 high-quality activated sludge metagenome-assembled genomes encoding full-length rRNA genes using long-read sequencing.</title>
        <authorList>
            <person name="Singleton C.M."/>
            <person name="Petriglieri F."/>
            <person name="Kristensen J.M."/>
            <person name="Kirkegaard R.H."/>
            <person name="Michaelsen T.Y."/>
            <person name="Andersen M.H."/>
            <person name="Karst S.M."/>
            <person name="Dueholm M.S."/>
            <person name="Nielsen P.H."/>
            <person name="Albertsen M."/>
        </authorList>
    </citation>
    <scope>NUCLEOTIDE SEQUENCE [LARGE SCALE GENOMIC DNA]</scope>
    <source>
        <strain evidence="2">EsbW_18-Q3-R4-48_BATAC.285</strain>
    </source>
</reference>
<dbReference type="SUPFAM" id="SSF69318">
    <property type="entry name" value="Integrin alpha N-terminal domain"/>
    <property type="match status" value="1"/>
</dbReference>
<proteinExistence type="predicted"/>
<protein>
    <submittedName>
        <fullName evidence="2">FG-GAP repeat protein</fullName>
    </submittedName>
</protein>